<keyword evidence="2" id="KW-1133">Transmembrane helix</keyword>
<evidence type="ECO:0000256" key="1">
    <source>
        <dbReference type="SAM" id="MobiDB-lite"/>
    </source>
</evidence>
<dbReference type="EMBL" id="JAGSMN010000450">
    <property type="protein sequence ID" value="MBR7675218.1"/>
    <property type="molecule type" value="Genomic_DNA"/>
</dbReference>
<dbReference type="AlphaFoldDB" id="A0A8T4IU58"/>
<reference evidence="3" key="1">
    <citation type="submission" date="2021-04" db="EMBL/GenBank/DDBJ databases">
        <title>Sequencing of actinobacteria type strains.</title>
        <authorList>
            <person name="Nguyen G.-S."/>
            <person name="Wentzel A."/>
        </authorList>
    </citation>
    <scope>NUCLEOTIDE SEQUENCE</scope>
    <source>
        <strain evidence="3">DSM 42095</strain>
    </source>
</reference>
<evidence type="ECO:0000313" key="4">
    <source>
        <dbReference type="Proteomes" id="UP000675554"/>
    </source>
</evidence>
<proteinExistence type="predicted"/>
<keyword evidence="2" id="KW-0472">Membrane</keyword>
<gene>
    <name evidence="3" type="ORF">KDA82_19765</name>
</gene>
<name>A0A8T4IU58_9ACTN</name>
<feature type="transmembrane region" description="Helical" evidence="2">
    <location>
        <begin position="185"/>
        <end position="206"/>
    </location>
</feature>
<protein>
    <recommendedName>
        <fullName evidence="5">Integral membrane protein</fullName>
    </recommendedName>
</protein>
<dbReference type="Gene3D" id="3.40.50.12580">
    <property type="match status" value="1"/>
</dbReference>
<evidence type="ECO:0008006" key="5">
    <source>
        <dbReference type="Google" id="ProtNLM"/>
    </source>
</evidence>
<accession>A0A8T4IU58</accession>
<feature type="non-terminal residue" evidence="3">
    <location>
        <position position="1"/>
    </location>
</feature>
<feature type="region of interest" description="Disordered" evidence="1">
    <location>
        <begin position="458"/>
        <end position="484"/>
    </location>
</feature>
<dbReference type="Proteomes" id="UP000675554">
    <property type="component" value="Unassembled WGS sequence"/>
</dbReference>
<organism evidence="3 4">
    <name type="scientific">Streptomyces daliensis</name>
    <dbReference type="NCBI Taxonomy" id="299421"/>
    <lineage>
        <taxon>Bacteria</taxon>
        <taxon>Bacillati</taxon>
        <taxon>Actinomycetota</taxon>
        <taxon>Actinomycetes</taxon>
        <taxon>Kitasatosporales</taxon>
        <taxon>Streptomycetaceae</taxon>
        <taxon>Streptomyces</taxon>
    </lineage>
</organism>
<evidence type="ECO:0000256" key="2">
    <source>
        <dbReference type="SAM" id="Phobius"/>
    </source>
</evidence>
<keyword evidence="2" id="KW-0812">Transmembrane</keyword>
<sequence length="712" mass="76078">SGPVMPFESRLAAPAVALPLLAAACLLQLLGIVLAAAAPVAAGALLAVLLEVLMLRRRWRGLGRRLGRIQLSATVRHLVRDGLLLVGLARLDALHPVVEGVPLLAAMLGYWGLHFVCQAVAGRVRLSRRLPVVTRNIDASALNLTPAPPPLFGRQSTLRLAGVGLLTTVGMAATALTGYALWGALAAGACCVALLAGVGHLAGWLLPSRRPVGEAEALAWLDAWLAEYRPTIGMYFSGGTASAYQANMWLSTLAELDGRPVIVLRERFMVQKLDATDIPVLCVPRVAHLMRLEHSTLRVLLHPANSGKTSQVLRIPTIKHAFINHGESDKLSSCNPYAKAYDEVWVAGAAARERYQSADIGVEDKDVVEVGRPQLAPIHPYEGPPVPGGTTTVLYAPTWEGWTDDPGNTSVVLAGEAIVRALLADPAVRLLYKPHPMTGSVDPRAAEADQRIRELVREASAARAAERGERNGGAEGAGEGAAELERRRAELEALTTCAFRRGADEAERMLLQGAPRGSRTARVEEATRAWEEAYWASFPAWEHRVVTGRRPGIYACFNRTHLLVSDVSSVVSDFLASQKPYAVVNTSGLSEADFKAGYPTVRAATILSPDASGVPALLESVRHPEKDTLAQARKELKTHLLGPSEPPSLVRFNQAALALGAQAEARNARQTNGHAARLAEAEAVGREARDDAELVGRQALADALGDEEGLCP</sequence>
<feature type="transmembrane region" description="Helical" evidence="2">
    <location>
        <begin position="20"/>
        <end position="53"/>
    </location>
</feature>
<dbReference type="InterPro" id="IPR043148">
    <property type="entry name" value="TagF_C"/>
</dbReference>
<evidence type="ECO:0000313" key="3">
    <source>
        <dbReference type="EMBL" id="MBR7675218.1"/>
    </source>
</evidence>
<keyword evidence="4" id="KW-1185">Reference proteome</keyword>
<comment type="caution">
    <text evidence="3">The sequence shown here is derived from an EMBL/GenBank/DDBJ whole genome shotgun (WGS) entry which is preliminary data.</text>
</comment>